<feature type="non-terminal residue" evidence="2">
    <location>
        <position position="1"/>
    </location>
</feature>
<evidence type="ECO:0000313" key="3">
    <source>
        <dbReference type="Proteomes" id="UP000287651"/>
    </source>
</evidence>
<sequence>QSPCISSPFPSLLLHLVGVHLAGEDTGIVTPPGRNRRSVAPSLASPSRCNSCLLTGDGLIRCRQLLRGEVV</sequence>
<dbReference type="AlphaFoldDB" id="A0A426YUU4"/>
<feature type="signal peptide" evidence="1">
    <location>
        <begin position="1"/>
        <end position="22"/>
    </location>
</feature>
<reference evidence="2 3" key="1">
    <citation type="journal article" date="2014" name="Agronomy (Basel)">
        <title>A Draft Genome Sequence for Ensete ventricosum, the Drought-Tolerant Tree Against Hunger.</title>
        <authorList>
            <person name="Harrison J."/>
            <person name="Moore K.A."/>
            <person name="Paszkiewicz K."/>
            <person name="Jones T."/>
            <person name="Grant M."/>
            <person name="Ambacheew D."/>
            <person name="Muzemil S."/>
            <person name="Studholme D.J."/>
        </authorList>
    </citation>
    <scope>NUCLEOTIDE SEQUENCE [LARGE SCALE GENOMIC DNA]</scope>
</reference>
<evidence type="ECO:0000313" key="2">
    <source>
        <dbReference type="EMBL" id="RRT55510.1"/>
    </source>
</evidence>
<evidence type="ECO:0000256" key="1">
    <source>
        <dbReference type="SAM" id="SignalP"/>
    </source>
</evidence>
<dbReference type="Proteomes" id="UP000287651">
    <property type="component" value="Unassembled WGS sequence"/>
</dbReference>
<proteinExistence type="predicted"/>
<accession>A0A426YUU4</accession>
<name>A0A426YUU4_ENSVE</name>
<organism evidence="2 3">
    <name type="scientific">Ensete ventricosum</name>
    <name type="common">Abyssinian banana</name>
    <name type="synonym">Musa ensete</name>
    <dbReference type="NCBI Taxonomy" id="4639"/>
    <lineage>
        <taxon>Eukaryota</taxon>
        <taxon>Viridiplantae</taxon>
        <taxon>Streptophyta</taxon>
        <taxon>Embryophyta</taxon>
        <taxon>Tracheophyta</taxon>
        <taxon>Spermatophyta</taxon>
        <taxon>Magnoliopsida</taxon>
        <taxon>Liliopsida</taxon>
        <taxon>Zingiberales</taxon>
        <taxon>Musaceae</taxon>
        <taxon>Ensete</taxon>
    </lineage>
</organism>
<gene>
    <name evidence="2" type="ORF">B296_00048391</name>
</gene>
<protein>
    <submittedName>
        <fullName evidence="2">Uncharacterized protein</fullName>
    </submittedName>
</protein>
<feature type="chain" id="PRO_5019435969" evidence="1">
    <location>
        <begin position="23"/>
        <end position="71"/>
    </location>
</feature>
<keyword evidence="1" id="KW-0732">Signal</keyword>
<dbReference type="EMBL" id="AMZH03010056">
    <property type="protein sequence ID" value="RRT55510.1"/>
    <property type="molecule type" value="Genomic_DNA"/>
</dbReference>
<comment type="caution">
    <text evidence="2">The sequence shown here is derived from an EMBL/GenBank/DDBJ whole genome shotgun (WGS) entry which is preliminary data.</text>
</comment>